<dbReference type="PANTHER" id="PTHR47197">
    <property type="entry name" value="PROTEIN NIRF"/>
    <property type="match status" value="1"/>
</dbReference>
<dbReference type="InterPro" id="IPR051200">
    <property type="entry name" value="Host-pathogen_enzymatic-act"/>
</dbReference>
<keyword evidence="2" id="KW-1185">Reference proteome</keyword>
<comment type="caution">
    <text evidence="1">The sequence shown here is derived from an EMBL/GenBank/DDBJ whole genome shotgun (WGS) entry which is preliminary data.</text>
</comment>
<dbReference type="SUPFAM" id="SSF50969">
    <property type="entry name" value="YVTN repeat-like/Quinoprotein amine dehydrogenase"/>
    <property type="match status" value="1"/>
</dbReference>
<evidence type="ECO:0000313" key="1">
    <source>
        <dbReference type="EMBL" id="OQD43575.1"/>
    </source>
</evidence>
<sequence length="355" mass="37792">MTIAITGITGDDMAEFVDEELTITLVDNDSYPYENGLLLLHEGNFGQGNARIDFLSNDLQTNQTSIFSEVNGRPLGDTGQSIAFSGDVAYIVLNNSQKIEVVNRFTFESITTIDSGLLNPRFMAIVGEKGYVTNWGDGTNPDDDYVAVVNLTTNSIESNIAVAEGPEAILANGETVYVAHKGGFGQNNIVSAINTTNSAVVEITVDDSPNSMQLTAEGELFVLCGGVPSWAGTESGGSLIVIETADNTVARTLEFAETEHPGSLEVDADGELYYMVAGNLFTLNVDATDLPTNPILTGKFWYGIDIIGTTLYGSDAKDYVSNGAVEVYDLIDISLISTLDVGVIPAAVYENVSSN</sequence>
<dbReference type="InterPro" id="IPR015943">
    <property type="entry name" value="WD40/YVTN_repeat-like_dom_sf"/>
</dbReference>
<name>A0A1V6LTS0_9FLAO</name>
<dbReference type="InterPro" id="IPR011044">
    <property type="entry name" value="Quino_amine_DH_bsu"/>
</dbReference>
<accession>A0A1V6LTS0</accession>
<dbReference type="Pfam" id="PF16819">
    <property type="entry name" value="DUF5074"/>
    <property type="match status" value="1"/>
</dbReference>
<protein>
    <recommendedName>
        <fullName evidence="3">Cell surface protein</fullName>
    </recommendedName>
</protein>
<gene>
    <name evidence="1" type="ORF">BUL40_06400</name>
</gene>
<proteinExistence type="predicted"/>
<dbReference type="Gene3D" id="2.130.10.10">
    <property type="entry name" value="YVTN repeat-like/Quinoprotein amine dehydrogenase"/>
    <property type="match status" value="1"/>
</dbReference>
<dbReference type="Proteomes" id="UP000191680">
    <property type="component" value="Unassembled WGS sequence"/>
</dbReference>
<organism evidence="1 2">
    <name type="scientific">Croceivirga radicis</name>
    <dbReference type="NCBI Taxonomy" id="1929488"/>
    <lineage>
        <taxon>Bacteria</taxon>
        <taxon>Pseudomonadati</taxon>
        <taxon>Bacteroidota</taxon>
        <taxon>Flavobacteriia</taxon>
        <taxon>Flavobacteriales</taxon>
        <taxon>Flavobacteriaceae</taxon>
        <taxon>Croceivirga</taxon>
    </lineage>
</organism>
<reference evidence="1 2" key="1">
    <citation type="submission" date="2016-12" db="EMBL/GenBank/DDBJ databases">
        <authorList>
            <person name="Song W.-J."/>
            <person name="Kurnit D.M."/>
        </authorList>
    </citation>
    <scope>NUCLEOTIDE SEQUENCE [LARGE SCALE GENOMIC DNA]</scope>
    <source>
        <strain evidence="1 2">HSG9</strain>
    </source>
</reference>
<evidence type="ECO:0000313" key="2">
    <source>
        <dbReference type="Proteomes" id="UP000191680"/>
    </source>
</evidence>
<evidence type="ECO:0008006" key="3">
    <source>
        <dbReference type="Google" id="ProtNLM"/>
    </source>
</evidence>
<dbReference type="AlphaFoldDB" id="A0A1V6LTS0"/>
<dbReference type="InterPro" id="IPR031815">
    <property type="entry name" value="DUF5074"/>
</dbReference>
<dbReference type="EMBL" id="MTBC01000003">
    <property type="protein sequence ID" value="OQD43575.1"/>
    <property type="molecule type" value="Genomic_DNA"/>
</dbReference>
<dbReference type="PANTHER" id="PTHR47197:SF3">
    <property type="entry name" value="DIHYDRO-HEME D1 DEHYDROGENASE"/>
    <property type="match status" value="1"/>
</dbReference>